<dbReference type="GO" id="GO:0000976">
    <property type="term" value="F:transcription cis-regulatory region binding"/>
    <property type="evidence" value="ECO:0007669"/>
    <property type="project" value="TreeGrafter"/>
</dbReference>
<keyword evidence="1 3" id="KW-0238">DNA-binding</keyword>
<organism evidence="6 7">
    <name type="scientific">Solilutibacter silvestris</name>
    <dbReference type="NCBI Taxonomy" id="1645665"/>
    <lineage>
        <taxon>Bacteria</taxon>
        <taxon>Pseudomonadati</taxon>
        <taxon>Pseudomonadota</taxon>
        <taxon>Gammaproteobacteria</taxon>
        <taxon>Lysobacterales</taxon>
        <taxon>Lysobacteraceae</taxon>
        <taxon>Solilutibacter</taxon>
    </lineage>
</organism>
<dbReference type="SUPFAM" id="SSF52172">
    <property type="entry name" value="CheY-like"/>
    <property type="match status" value="1"/>
</dbReference>
<dbReference type="RefSeq" id="WP_103074231.1">
    <property type="nucleotide sequence ID" value="NZ_NPZB01000001.1"/>
</dbReference>
<feature type="DNA-binding region" description="OmpR/PhoB-type" evidence="3">
    <location>
        <begin position="121"/>
        <end position="222"/>
    </location>
</feature>
<dbReference type="OrthoDB" id="9802426at2"/>
<dbReference type="GO" id="GO:0032993">
    <property type="term" value="C:protein-DNA complex"/>
    <property type="evidence" value="ECO:0007669"/>
    <property type="project" value="TreeGrafter"/>
</dbReference>
<dbReference type="SMART" id="SM00448">
    <property type="entry name" value="REC"/>
    <property type="match status" value="1"/>
</dbReference>
<accession>A0A2K1Q2G2</accession>
<dbReference type="Gene3D" id="3.40.50.2300">
    <property type="match status" value="1"/>
</dbReference>
<dbReference type="InterPro" id="IPR016032">
    <property type="entry name" value="Sig_transdc_resp-reg_C-effctor"/>
</dbReference>
<dbReference type="Gene3D" id="1.10.10.10">
    <property type="entry name" value="Winged helix-like DNA-binding domain superfamily/Winged helix DNA-binding domain"/>
    <property type="match status" value="1"/>
</dbReference>
<dbReference type="SMART" id="SM00862">
    <property type="entry name" value="Trans_reg_C"/>
    <property type="match status" value="1"/>
</dbReference>
<keyword evidence="2" id="KW-0597">Phosphoprotein</keyword>
<reference evidence="6 7" key="1">
    <citation type="submission" date="2017-08" db="EMBL/GenBank/DDBJ databases">
        <title>Lysobacter sylvestris genome.</title>
        <authorList>
            <person name="Zhang D.-C."/>
            <person name="Albuquerque L."/>
            <person name="Franca L."/>
            <person name="Froufe H.J.C."/>
            <person name="Barroso C."/>
            <person name="Egas C."/>
            <person name="Da Costa M."/>
            <person name="Margesin R."/>
        </authorList>
    </citation>
    <scope>NUCLEOTIDE SEQUENCE [LARGE SCALE GENOMIC DNA]</scope>
    <source>
        <strain evidence="6 7">AM20-91</strain>
    </source>
</reference>
<keyword evidence="7" id="KW-1185">Reference proteome</keyword>
<evidence type="ECO:0000256" key="2">
    <source>
        <dbReference type="PROSITE-ProRule" id="PRU00169"/>
    </source>
</evidence>
<feature type="domain" description="Response regulatory" evidence="4">
    <location>
        <begin position="4"/>
        <end position="117"/>
    </location>
</feature>
<feature type="modified residue" description="4-aspartylphosphate" evidence="2">
    <location>
        <position position="53"/>
    </location>
</feature>
<evidence type="ECO:0000313" key="7">
    <source>
        <dbReference type="Proteomes" id="UP000236220"/>
    </source>
</evidence>
<evidence type="ECO:0000313" key="6">
    <source>
        <dbReference type="EMBL" id="PNS09147.1"/>
    </source>
</evidence>
<dbReference type="EMBL" id="NPZB01000001">
    <property type="protein sequence ID" value="PNS09147.1"/>
    <property type="molecule type" value="Genomic_DNA"/>
</dbReference>
<dbReference type="InterPro" id="IPR001789">
    <property type="entry name" value="Sig_transdc_resp-reg_receiver"/>
</dbReference>
<name>A0A2K1Q2G2_9GAMM</name>
<evidence type="ECO:0000256" key="3">
    <source>
        <dbReference type="PROSITE-ProRule" id="PRU01091"/>
    </source>
</evidence>
<dbReference type="GO" id="GO:0005829">
    <property type="term" value="C:cytosol"/>
    <property type="evidence" value="ECO:0007669"/>
    <property type="project" value="TreeGrafter"/>
</dbReference>
<evidence type="ECO:0000256" key="1">
    <source>
        <dbReference type="ARBA" id="ARBA00023125"/>
    </source>
</evidence>
<dbReference type="PANTHER" id="PTHR48111:SF59">
    <property type="entry name" value="TRANSCRIPTIONAL REGULATORY PROTEIN BAER"/>
    <property type="match status" value="1"/>
</dbReference>
<protein>
    <submittedName>
        <fullName evidence="6">Response regulator consisting of a CheY-like receiver domain and a winged-helix DNA-binding domain</fullName>
    </submittedName>
</protein>
<dbReference type="PANTHER" id="PTHR48111">
    <property type="entry name" value="REGULATOR OF RPOS"/>
    <property type="match status" value="1"/>
</dbReference>
<dbReference type="Pfam" id="PF00072">
    <property type="entry name" value="Response_reg"/>
    <property type="match status" value="1"/>
</dbReference>
<dbReference type="CDD" id="cd00383">
    <property type="entry name" value="trans_reg_C"/>
    <property type="match status" value="1"/>
</dbReference>
<dbReference type="InterPro" id="IPR039420">
    <property type="entry name" value="WalR-like"/>
</dbReference>
<dbReference type="PROSITE" id="PS50110">
    <property type="entry name" value="RESPONSE_REGULATORY"/>
    <property type="match status" value="1"/>
</dbReference>
<evidence type="ECO:0000259" key="5">
    <source>
        <dbReference type="PROSITE" id="PS51755"/>
    </source>
</evidence>
<dbReference type="Pfam" id="PF00486">
    <property type="entry name" value="Trans_reg_C"/>
    <property type="match status" value="1"/>
</dbReference>
<dbReference type="AlphaFoldDB" id="A0A2K1Q2G2"/>
<dbReference type="InterPro" id="IPR011006">
    <property type="entry name" value="CheY-like_superfamily"/>
</dbReference>
<dbReference type="InterPro" id="IPR036388">
    <property type="entry name" value="WH-like_DNA-bd_sf"/>
</dbReference>
<feature type="domain" description="OmpR/PhoB-type" evidence="5">
    <location>
        <begin position="121"/>
        <end position="222"/>
    </location>
</feature>
<sequence>MAAHILIAEDEADLAGIIRDYAIAAGWSAEIVGDGVAAVERARRGGVDVLVLDLMLPGLDGLSVCKSVRESCALPIIMVTARVEEIDRLLGLEAGADDYVCKPFSPRELIARIKAVLRRVQPTLAATARALEIDEVAHVACVRGKPMSLTRGEFALLAAMARRPGVIHSRALLLDCLSRDRLDVSDRAIDTHIKNLRRKVQQVAPELELIRSVYGVGYCVET</sequence>
<dbReference type="SUPFAM" id="SSF46894">
    <property type="entry name" value="C-terminal effector domain of the bipartite response regulators"/>
    <property type="match status" value="1"/>
</dbReference>
<dbReference type="GO" id="GO:0000156">
    <property type="term" value="F:phosphorelay response regulator activity"/>
    <property type="evidence" value="ECO:0007669"/>
    <property type="project" value="TreeGrafter"/>
</dbReference>
<dbReference type="Gene3D" id="6.10.250.690">
    <property type="match status" value="1"/>
</dbReference>
<dbReference type="GO" id="GO:0006355">
    <property type="term" value="P:regulation of DNA-templated transcription"/>
    <property type="evidence" value="ECO:0007669"/>
    <property type="project" value="InterPro"/>
</dbReference>
<comment type="caution">
    <text evidence="6">The sequence shown here is derived from an EMBL/GenBank/DDBJ whole genome shotgun (WGS) entry which is preliminary data.</text>
</comment>
<dbReference type="Proteomes" id="UP000236220">
    <property type="component" value="Unassembled WGS sequence"/>
</dbReference>
<gene>
    <name evidence="6" type="ORF">Lysil_0776</name>
</gene>
<proteinExistence type="predicted"/>
<evidence type="ECO:0000259" key="4">
    <source>
        <dbReference type="PROSITE" id="PS50110"/>
    </source>
</evidence>
<dbReference type="PROSITE" id="PS51755">
    <property type="entry name" value="OMPR_PHOB"/>
    <property type="match status" value="1"/>
</dbReference>
<dbReference type="InterPro" id="IPR001867">
    <property type="entry name" value="OmpR/PhoB-type_DNA-bd"/>
</dbReference>